<organism evidence="1 2">
    <name type="scientific">Rhabditophanes sp. KR3021</name>
    <dbReference type="NCBI Taxonomy" id="114890"/>
    <lineage>
        <taxon>Eukaryota</taxon>
        <taxon>Metazoa</taxon>
        <taxon>Ecdysozoa</taxon>
        <taxon>Nematoda</taxon>
        <taxon>Chromadorea</taxon>
        <taxon>Rhabditida</taxon>
        <taxon>Tylenchina</taxon>
        <taxon>Panagrolaimomorpha</taxon>
        <taxon>Strongyloidoidea</taxon>
        <taxon>Alloionematidae</taxon>
        <taxon>Rhabditophanes</taxon>
    </lineage>
</organism>
<dbReference type="Proteomes" id="UP000095286">
    <property type="component" value="Unplaced"/>
</dbReference>
<sequence>MSVYRIIRNFVNIFQHLRNWLAKCSGNRLMLAAPVPFLYEDDIIDEQMYSDDTYIEEIDTSTESKSICYYDSQNNSYLSIAPFKAVKYLRNAVFDYVEFPAESVLRIPISANISINGESLSIDYTATGSSNDSDVEEEQFIDDEIF</sequence>
<evidence type="ECO:0000313" key="2">
    <source>
        <dbReference type="WBParaSite" id="RSKR_0000630600.1"/>
    </source>
</evidence>
<proteinExistence type="predicted"/>
<accession>A0AC35U1J2</accession>
<dbReference type="WBParaSite" id="RSKR_0000630600.1">
    <property type="protein sequence ID" value="RSKR_0000630600.1"/>
    <property type="gene ID" value="RSKR_0000630600"/>
</dbReference>
<reference evidence="2" key="1">
    <citation type="submission" date="2016-11" db="UniProtKB">
        <authorList>
            <consortium name="WormBaseParasite"/>
        </authorList>
    </citation>
    <scope>IDENTIFICATION</scope>
    <source>
        <strain evidence="2">KR3021</strain>
    </source>
</reference>
<protein>
    <submittedName>
        <fullName evidence="2">CPXV017 protein</fullName>
    </submittedName>
</protein>
<name>A0AC35U1J2_9BILA</name>
<evidence type="ECO:0000313" key="1">
    <source>
        <dbReference type="Proteomes" id="UP000095286"/>
    </source>
</evidence>